<reference evidence="1 2" key="1">
    <citation type="journal article" date="2018" name="Front. Plant Sci.">
        <title>Red Clover (Trifolium pratense) and Zigzag Clover (T. medium) - A Picture of Genomic Similarities and Differences.</title>
        <authorList>
            <person name="Dluhosova J."/>
            <person name="Istvanek J."/>
            <person name="Nedelnik J."/>
            <person name="Repkova J."/>
        </authorList>
    </citation>
    <scope>NUCLEOTIDE SEQUENCE [LARGE SCALE GENOMIC DNA]</scope>
    <source>
        <strain evidence="2">cv. 10/8</strain>
        <tissue evidence="1">Leaf</tissue>
    </source>
</reference>
<dbReference type="AlphaFoldDB" id="A0A392QFP4"/>
<keyword evidence="2" id="KW-1185">Reference proteome</keyword>
<proteinExistence type="predicted"/>
<evidence type="ECO:0008006" key="3">
    <source>
        <dbReference type="Google" id="ProtNLM"/>
    </source>
</evidence>
<evidence type="ECO:0000313" key="1">
    <source>
        <dbReference type="EMBL" id="MCI23213.1"/>
    </source>
</evidence>
<sequence length="144" mass="16421">MGDNSVNDSVTFTKVPLIPCEKLTGTANYNMWAASVKLWFQGQGREDHLTKQARDIATVNRTKWKQVDASLCTVLWFSIAPNLQSQYQAFTSCYEVWEKAKKVFSNDVHRLYNVVTSLNSLKLENMDVQAYLSKLDSLKADFQS</sequence>
<dbReference type="EMBL" id="LXQA010134772">
    <property type="protein sequence ID" value="MCI23213.1"/>
    <property type="molecule type" value="Genomic_DNA"/>
</dbReference>
<comment type="caution">
    <text evidence="1">The sequence shown here is derived from an EMBL/GenBank/DDBJ whole genome shotgun (WGS) entry which is preliminary data.</text>
</comment>
<feature type="non-terminal residue" evidence="1">
    <location>
        <position position="144"/>
    </location>
</feature>
<evidence type="ECO:0000313" key="2">
    <source>
        <dbReference type="Proteomes" id="UP000265520"/>
    </source>
</evidence>
<accession>A0A392QFP4</accession>
<protein>
    <recommendedName>
        <fullName evidence="3">Retrotransposon Copia-like N-terminal domain-containing protein</fullName>
    </recommendedName>
</protein>
<dbReference type="Proteomes" id="UP000265520">
    <property type="component" value="Unassembled WGS sequence"/>
</dbReference>
<name>A0A392QFP4_9FABA</name>
<organism evidence="1 2">
    <name type="scientific">Trifolium medium</name>
    <dbReference type="NCBI Taxonomy" id="97028"/>
    <lineage>
        <taxon>Eukaryota</taxon>
        <taxon>Viridiplantae</taxon>
        <taxon>Streptophyta</taxon>
        <taxon>Embryophyta</taxon>
        <taxon>Tracheophyta</taxon>
        <taxon>Spermatophyta</taxon>
        <taxon>Magnoliopsida</taxon>
        <taxon>eudicotyledons</taxon>
        <taxon>Gunneridae</taxon>
        <taxon>Pentapetalae</taxon>
        <taxon>rosids</taxon>
        <taxon>fabids</taxon>
        <taxon>Fabales</taxon>
        <taxon>Fabaceae</taxon>
        <taxon>Papilionoideae</taxon>
        <taxon>50 kb inversion clade</taxon>
        <taxon>NPAAA clade</taxon>
        <taxon>Hologalegina</taxon>
        <taxon>IRL clade</taxon>
        <taxon>Trifolieae</taxon>
        <taxon>Trifolium</taxon>
    </lineage>
</organism>